<evidence type="ECO:0000259" key="2">
    <source>
        <dbReference type="PROSITE" id="PS51166"/>
    </source>
</evidence>
<feature type="region of interest" description="Disordered" evidence="1">
    <location>
        <begin position="26"/>
        <end position="48"/>
    </location>
</feature>
<sequence>MPSTTTDRQDLQLSVAQRLQTIYDMPAADCSSDAPAPPNPSSSSSSSSSQESFFTQVWVTQQELQQLASSQPHSNAACGTTALRRCCIATWHPEQTLPYEWWQPAATLQASDLLQAAAASSGYPSASSSAAKHVHSSRSSVAGVDVVSGDGSSQRCFLLDPLCSGGVLLEASQDFAGAGAAAALAAERDEAYVAMRAMQYEHWQQRQEYQHQLALLSRCIRQLEQQQDEQAGTPASRTLSRKTTSSRSSSQHSHSSSSSSSSSRSKVTSRRCTVQFSIACPTEFGQRLWLVGDAAALGSWDVVHGLRLKWVDGGKWVGSVDLDADCTAAIRYKAVLQCGPGQYRWAAGDNHELLLTAGSHSVEHEFA</sequence>
<keyword evidence="4" id="KW-1185">Reference proteome</keyword>
<dbReference type="PANTHER" id="PTHR32518:SF3">
    <property type="entry name" value="4-ALPHA-GLUCANOTRANSFERASE"/>
    <property type="match status" value="1"/>
</dbReference>
<dbReference type="EMBL" id="FNXT01001184">
    <property type="protein sequence ID" value="SZX73119.1"/>
    <property type="molecule type" value="Genomic_DNA"/>
</dbReference>
<dbReference type="PANTHER" id="PTHR32518">
    <property type="match status" value="1"/>
</dbReference>
<dbReference type="PROSITE" id="PS51166">
    <property type="entry name" value="CBM20"/>
    <property type="match status" value="1"/>
</dbReference>
<dbReference type="InterPro" id="IPR013784">
    <property type="entry name" value="Carb-bd-like_fold"/>
</dbReference>
<dbReference type="Proteomes" id="UP000256970">
    <property type="component" value="Unassembled WGS sequence"/>
</dbReference>
<dbReference type="CDD" id="cd05467">
    <property type="entry name" value="CBM20"/>
    <property type="match status" value="1"/>
</dbReference>
<feature type="region of interest" description="Disordered" evidence="1">
    <location>
        <begin position="226"/>
        <end position="264"/>
    </location>
</feature>
<protein>
    <recommendedName>
        <fullName evidence="2">CBM20 domain-containing protein</fullName>
    </recommendedName>
</protein>
<dbReference type="InterPro" id="IPR013783">
    <property type="entry name" value="Ig-like_fold"/>
</dbReference>
<evidence type="ECO:0000256" key="1">
    <source>
        <dbReference type="SAM" id="MobiDB-lite"/>
    </source>
</evidence>
<proteinExistence type="predicted"/>
<organism evidence="3 4">
    <name type="scientific">Tetradesmus obliquus</name>
    <name type="common">Green alga</name>
    <name type="synonym">Acutodesmus obliquus</name>
    <dbReference type="NCBI Taxonomy" id="3088"/>
    <lineage>
        <taxon>Eukaryota</taxon>
        <taxon>Viridiplantae</taxon>
        <taxon>Chlorophyta</taxon>
        <taxon>core chlorophytes</taxon>
        <taxon>Chlorophyceae</taxon>
        <taxon>CS clade</taxon>
        <taxon>Sphaeropleales</taxon>
        <taxon>Scenedesmaceae</taxon>
        <taxon>Tetradesmus</taxon>
    </lineage>
</organism>
<gene>
    <name evidence="3" type="ORF">BQ4739_LOCUS13235</name>
</gene>
<dbReference type="AlphaFoldDB" id="A0A383W7M3"/>
<feature type="compositionally biased region" description="Polar residues" evidence="1">
    <location>
        <begin position="226"/>
        <end position="235"/>
    </location>
</feature>
<dbReference type="Gene3D" id="2.60.40.10">
    <property type="entry name" value="Immunoglobulins"/>
    <property type="match status" value="1"/>
</dbReference>
<dbReference type="Pfam" id="PF00686">
    <property type="entry name" value="CBM_20"/>
    <property type="match status" value="1"/>
</dbReference>
<dbReference type="GO" id="GO:2001070">
    <property type="term" value="F:starch binding"/>
    <property type="evidence" value="ECO:0007669"/>
    <property type="project" value="InterPro"/>
</dbReference>
<evidence type="ECO:0000313" key="4">
    <source>
        <dbReference type="Proteomes" id="UP000256970"/>
    </source>
</evidence>
<name>A0A383W7M3_TETOB</name>
<feature type="compositionally biased region" description="Low complexity" evidence="1">
    <location>
        <begin position="236"/>
        <end position="264"/>
    </location>
</feature>
<reference evidence="3 4" key="1">
    <citation type="submission" date="2016-10" db="EMBL/GenBank/DDBJ databases">
        <authorList>
            <person name="Cai Z."/>
        </authorList>
    </citation>
    <scope>NUCLEOTIDE SEQUENCE [LARGE SCALE GENOMIC DNA]</scope>
</reference>
<dbReference type="SUPFAM" id="SSF49452">
    <property type="entry name" value="Starch-binding domain-like"/>
    <property type="match status" value="1"/>
</dbReference>
<accession>A0A383W7M3</accession>
<dbReference type="SMART" id="SM01065">
    <property type="entry name" value="CBM_2"/>
    <property type="match status" value="1"/>
</dbReference>
<evidence type="ECO:0000313" key="3">
    <source>
        <dbReference type="EMBL" id="SZX73119.1"/>
    </source>
</evidence>
<feature type="domain" description="CBM20" evidence="2">
    <location>
        <begin position="266"/>
        <end position="367"/>
    </location>
</feature>
<dbReference type="InterPro" id="IPR002044">
    <property type="entry name" value="CBM20"/>
</dbReference>